<evidence type="ECO:0000259" key="4">
    <source>
        <dbReference type="Pfam" id="PF01872"/>
    </source>
</evidence>
<dbReference type="PANTHER" id="PTHR38011:SF7">
    <property type="entry name" value="2,5-DIAMINO-6-RIBOSYLAMINO-4(3H)-PYRIMIDINONE 5'-PHOSPHATE REDUCTASE"/>
    <property type="match status" value="1"/>
</dbReference>
<dbReference type="Proteomes" id="UP001484097">
    <property type="component" value="Unassembled WGS sequence"/>
</dbReference>
<keyword evidence="3" id="KW-0560">Oxidoreductase</keyword>
<dbReference type="PANTHER" id="PTHR38011">
    <property type="entry name" value="DIHYDROFOLATE REDUCTASE FAMILY PROTEIN (AFU_ORTHOLOGUE AFUA_8G06820)"/>
    <property type="match status" value="1"/>
</dbReference>
<dbReference type="InterPro" id="IPR002734">
    <property type="entry name" value="RibDG_C"/>
</dbReference>
<evidence type="ECO:0000256" key="1">
    <source>
        <dbReference type="ARBA" id="ARBA00005104"/>
    </source>
</evidence>
<dbReference type="Pfam" id="PF01872">
    <property type="entry name" value="RibD_C"/>
    <property type="match status" value="1"/>
</dbReference>
<name>A0ABV0ILG0_9MICC</name>
<proteinExistence type="predicted"/>
<evidence type="ECO:0000313" key="5">
    <source>
        <dbReference type="EMBL" id="MEO9248991.1"/>
    </source>
</evidence>
<dbReference type="SUPFAM" id="SSF53597">
    <property type="entry name" value="Dihydrofolate reductase-like"/>
    <property type="match status" value="1"/>
</dbReference>
<gene>
    <name evidence="5" type="ORF">ABDK96_15005</name>
</gene>
<evidence type="ECO:0000256" key="3">
    <source>
        <dbReference type="ARBA" id="ARBA00023002"/>
    </source>
</evidence>
<feature type="domain" description="Bacterial bifunctional deaminase-reductase C-terminal" evidence="4">
    <location>
        <begin position="47"/>
        <end position="248"/>
    </location>
</feature>
<protein>
    <submittedName>
        <fullName evidence="5">Pyrimidine reductase family protein</fullName>
    </submittedName>
</protein>
<comment type="pathway">
    <text evidence="1">Cofactor biosynthesis; riboflavin biosynthesis.</text>
</comment>
<sequence>MRALVHPYPSGLPSRGSAAELSDDELVAFYTPPAGSTQGAGSASHRPWVRFNFVSSADGAATLDGHSRGLGTAADRRLFALLRRPADVILVGAGTLRVEGYAGELVSAEDRAWREDRGLPGHPGIAVVSGSLGLDPDGEFLRTAPVRPLVLTTAGADAGRRRAIEEVADVVDCGERRAEPARISAELAGRGHRLVHSEGGPALFGTFAAAGLADELCLSLSPLAAGPSGIRIIGGPGLPEAAALDLVGLLEEDGALFLRYVFPRHEPRRAADADGVRAS</sequence>
<dbReference type="RefSeq" id="WP_347921652.1">
    <property type="nucleotide sequence ID" value="NZ_JBDXMX010000008.1"/>
</dbReference>
<evidence type="ECO:0000256" key="2">
    <source>
        <dbReference type="ARBA" id="ARBA00022857"/>
    </source>
</evidence>
<reference evidence="5 6" key="1">
    <citation type="submission" date="2024-05" db="EMBL/GenBank/DDBJ databases">
        <authorList>
            <person name="Yi C."/>
        </authorList>
    </citation>
    <scope>NUCLEOTIDE SEQUENCE [LARGE SCALE GENOMIC DNA]</scope>
    <source>
        <strain evidence="5 6">XS13</strain>
    </source>
</reference>
<dbReference type="EMBL" id="JBDXMX010000008">
    <property type="protein sequence ID" value="MEO9248991.1"/>
    <property type="molecule type" value="Genomic_DNA"/>
</dbReference>
<keyword evidence="6" id="KW-1185">Reference proteome</keyword>
<dbReference type="InterPro" id="IPR024072">
    <property type="entry name" value="DHFR-like_dom_sf"/>
</dbReference>
<dbReference type="Gene3D" id="3.40.430.10">
    <property type="entry name" value="Dihydrofolate Reductase, subunit A"/>
    <property type="match status" value="1"/>
</dbReference>
<evidence type="ECO:0000313" key="6">
    <source>
        <dbReference type="Proteomes" id="UP001484097"/>
    </source>
</evidence>
<comment type="caution">
    <text evidence="5">The sequence shown here is derived from an EMBL/GenBank/DDBJ whole genome shotgun (WGS) entry which is preliminary data.</text>
</comment>
<accession>A0ABV0ILG0</accession>
<dbReference type="InterPro" id="IPR050765">
    <property type="entry name" value="Riboflavin_Biosynth_HTPR"/>
</dbReference>
<organism evidence="5 6">
    <name type="scientific">Citricoccus nitrophenolicus</name>
    <dbReference type="NCBI Taxonomy" id="863575"/>
    <lineage>
        <taxon>Bacteria</taxon>
        <taxon>Bacillati</taxon>
        <taxon>Actinomycetota</taxon>
        <taxon>Actinomycetes</taxon>
        <taxon>Micrococcales</taxon>
        <taxon>Micrococcaceae</taxon>
        <taxon>Citricoccus</taxon>
    </lineage>
</organism>
<keyword evidence="2" id="KW-0521">NADP</keyword>